<evidence type="ECO:0000313" key="6">
    <source>
        <dbReference type="EMBL" id="MDQ0504089.1"/>
    </source>
</evidence>
<organism evidence="6 7">
    <name type="scientific">Xanthobacter agilis</name>
    <dbReference type="NCBI Taxonomy" id="47492"/>
    <lineage>
        <taxon>Bacteria</taxon>
        <taxon>Pseudomonadati</taxon>
        <taxon>Pseudomonadota</taxon>
        <taxon>Alphaproteobacteria</taxon>
        <taxon>Hyphomicrobiales</taxon>
        <taxon>Xanthobacteraceae</taxon>
        <taxon>Xanthobacter</taxon>
    </lineage>
</organism>
<comment type="subcellular location">
    <subcellularLocation>
        <location evidence="1">Endomembrane system</location>
    </subcellularLocation>
</comment>
<dbReference type="Pfam" id="PF13379">
    <property type="entry name" value="NMT1_2"/>
    <property type="match status" value="1"/>
</dbReference>
<dbReference type="EMBL" id="JAUSVY010000002">
    <property type="protein sequence ID" value="MDQ0504089.1"/>
    <property type="molecule type" value="Genomic_DNA"/>
</dbReference>
<name>A0ABU0LAD6_XANAG</name>
<evidence type="ECO:0000256" key="2">
    <source>
        <dbReference type="ARBA" id="ARBA00022448"/>
    </source>
</evidence>
<dbReference type="RefSeq" id="WP_237345208.1">
    <property type="nucleotide sequence ID" value="NZ_JABWGX010000008.1"/>
</dbReference>
<dbReference type="GO" id="GO:0005524">
    <property type="term" value="F:ATP binding"/>
    <property type="evidence" value="ECO:0007669"/>
    <property type="project" value="UniProtKB-KW"/>
</dbReference>
<protein>
    <submittedName>
        <fullName evidence="6">NitT/TauT family transport system ATP-binding protein</fullName>
    </submittedName>
</protein>
<dbReference type="PANTHER" id="PTHR30024">
    <property type="entry name" value="ALIPHATIC SULFONATES-BINDING PROTEIN-RELATED"/>
    <property type="match status" value="1"/>
</dbReference>
<keyword evidence="6" id="KW-0067">ATP-binding</keyword>
<proteinExistence type="predicted"/>
<evidence type="ECO:0000256" key="5">
    <source>
        <dbReference type="ARBA" id="ARBA00023136"/>
    </source>
</evidence>
<keyword evidence="5" id="KW-0472">Membrane</keyword>
<evidence type="ECO:0000256" key="1">
    <source>
        <dbReference type="ARBA" id="ARBA00004308"/>
    </source>
</evidence>
<sequence length="416" mass="44578">MSEDADIRVGFVPLLDSAILVSAVVKGFAREEGLVVALRREPSWSSIRDRLAVGALDAAHILAPMPIAANLGLFPLSPSLIAPFAMGLGGNAVTVSNGVAHELEQAGAVETLDAGVVGRALKAVVVARRGRGLPALRFGVVYSFSGHNFELRFWLAACGIDPDRDVEIVVLPPPQMPAALADGQIDGFCAGEPWNTAAVRWGAGRLATVKARIWRSSPEKVLGVSRPWAEDNPAALDAFVRALYRAALWCADKGNHAELARILAAPRFLDVDPQLLMTGLTGAMEVAPGRIITVDDFFLTAAKAATFPWQSHALWFYSQMVRWGYCSHSPHNTLIARDSYRPDLYRRALRGLGAPLPGANLKVEGALLAPTPVGAANSSLVLGPDGFFDGHIFDPDRIDDYIREQMAARVPDVRGG</sequence>
<keyword evidence="7" id="KW-1185">Reference proteome</keyword>
<evidence type="ECO:0000256" key="3">
    <source>
        <dbReference type="ARBA" id="ARBA00022475"/>
    </source>
</evidence>
<dbReference type="Proteomes" id="UP001241747">
    <property type="component" value="Unassembled WGS sequence"/>
</dbReference>
<reference evidence="6 7" key="1">
    <citation type="submission" date="2023-07" db="EMBL/GenBank/DDBJ databases">
        <title>Genomic Encyclopedia of Type Strains, Phase IV (KMG-IV): sequencing the most valuable type-strain genomes for metagenomic binning, comparative biology and taxonomic classification.</title>
        <authorList>
            <person name="Goeker M."/>
        </authorList>
    </citation>
    <scope>NUCLEOTIDE SEQUENCE [LARGE SCALE GENOMIC DNA]</scope>
    <source>
        <strain evidence="6 7">DSM 3770</strain>
    </source>
</reference>
<dbReference type="PANTHER" id="PTHR30024:SF43">
    <property type="entry name" value="BLL4572 PROTEIN"/>
    <property type="match status" value="1"/>
</dbReference>
<accession>A0ABU0LAD6</accession>
<keyword evidence="2" id="KW-0813">Transport</keyword>
<evidence type="ECO:0000313" key="7">
    <source>
        <dbReference type="Proteomes" id="UP001241747"/>
    </source>
</evidence>
<keyword evidence="4" id="KW-0997">Cell inner membrane</keyword>
<dbReference type="CDD" id="cd13553">
    <property type="entry name" value="PBP2_NrtA_CpmA_like"/>
    <property type="match status" value="1"/>
</dbReference>
<dbReference type="Gene3D" id="3.40.190.10">
    <property type="entry name" value="Periplasmic binding protein-like II"/>
    <property type="match status" value="2"/>
</dbReference>
<keyword evidence="6" id="KW-0547">Nucleotide-binding</keyword>
<keyword evidence="3" id="KW-1003">Cell membrane</keyword>
<dbReference type="InterPro" id="IPR044527">
    <property type="entry name" value="NrtA/CpmA_ABC-bd_dom"/>
</dbReference>
<dbReference type="SUPFAM" id="SSF53850">
    <property type="entry name" value="Periplasmic binding protein-like II"/>
    <property type="match status" value="1"/>
</dbReference>
<gene>
    <name evidence="6" type="ORF">QOZ94_000863</name>
</gene>
<comment type="caution">
    <text evidence="6">The sequence shown here is derived from an EMBL/GenBank/DDBJ whole genome shotgun (WGS) entry which is preliminary data.</text>
</comment>
<evidence type="ECO:0000256" key="4">
    <source>
        <dbReference type="ARBA" id="ARBA00022519"/>
    </source>
</evidence>